<comment type="similarity">
    <text evidence="1">Belongs to the universal ribosomal protein uL30 family.</text>
</comment>
<dbReference type="InterPro" id="IPR018038">
    <property type="entry name" value="Ribosomal_uL30_CS"/>
</dbReference>
<dbReference type="Gene3D" id="3.40.50.720">
    <property type="entry name" value="NAD(P)-binding Rossmann-like Domain"/>
    <property type="match status" value="1"/>
</dbReference>
<organism evidence="5 6">
    <name type="scientific">Coptis chinensis</name>
    <dbReference type="NCBI Taxonomy" id="261450"/>
    <lineage>
        <taxon>Eukaryota</taxon>
        <taxon>Viridiplantae</taxon>
        <taxon>Streptophyta</taxon>
        <taxon>Embryophyta</taxon>
        <taxon>Tracheophyta</taxon>
        <taxon>Spermatophyta</taxon>
        <taxon>Magnoliopsida</taxon>
        <taxon>Ranunculales</taxon>
        <taxon>Ranunculaceae</taxon>
        <taxon>Coptidoideae</taxon>
        <taxon>Coptis</taxon>
    </lineage>
</organism>
<accession>A0A835HK18</accession>
<evidence type="ECO:0000259" key="4">
    <source>
        <dbReference type="Pfam" id="PF00327"/>
    </source>
</evidence>
<keyword evidence="2" id="KW-0689">Ribosomal protein</keyword>
<dbReference type="FunFam" id="3.30.1390.20:FF:000004">
    <property type="entry name" value="60S ribosomal protein L7"/>
    <property type="match status" value="1"/>
</dbReference>
<dbReference type="Gene3D" id="3.30.1390.20">
    <property type="entry name" value="Ribosomal protein L30, ferredoxin-like fold domain"/>
    <property type="match status" value="1"/>
</dbReference>
<gene>
    <name evidence="5" type="ORF">IFM89_013821</name>
</gene>
<sequence>MATKRIRKSVEHVGIQNRISFVISSATLSGRTSRIQGGCVCRLQMHIDRNVFFGDRTMEGFHFLPSTSKTIIAQWAKMLICDFRRPLGEETRFVSWMLYTALPGAQQPHLKDERQIVEHTINETARSNDREKTSRYREGKIVYIEDTAEGLEEAPSALIELFSGRNVGKQVVRIAESINAMDPNTKSILQLLRLRDSINTMDPNTKSILQFLRLRQIFNGVFLKVNKATVNMLRRVESYVTFG</sequence>
<comment type="caution">
    <text evidence="5">The sequence shown here is derived from an EMBL/GenBank/DDBJ whole genome shotgun (WGS) entry which is preliminary data.</text>
</comment>
<dbReference type="Proteomes" id="UP000631114">
    <property type="component" value="Unassembled WGS sequence"/>
</dbReference>
<keyword evidence="6" id="KW-1185">Reference proteome</keyword>
<proteinExistence type="inferred from homology"/>
<dbReference type="InterPro" id="IPR036919">
    <property type="entry name" value="Ribo_uL30_ferredoxin-like_sf"/>
</dbReference>
<evidence type="ECO:0000313" key="5">
    <source>
        <dbReference type="EMBL" id="KAF9600914.1"/>
    </source>
</evidence>
<evidence type="ECO:0000313" key="6">
    <source>
        <dbReference type="Proteomes" id="UP000631114"/>
    </source>
</evidence>
<dbReference type="AlphaFoldDB" id="A0A835HK18"/>
<evidence type="ECO:0000256" key="3">
    <source>
        <dbReference type="ARBA" id="ARBA00023274"/>
    </source>
</evidence>
<dbReference type="PANTHER" id="PTHR11524:SF16">
    <property type="entry name" value="LARGE RIBOSOMAL SUBUNIT PROTEIN UL30"/>
    <property type="match status" value="1"/>
</dbReference>
<dbReference type="PROSITE" id="PS00634">
    <property type="entry name" value="RIBOSOMAL_L30"/>
    <property type="match status" value="1"/>
</dbReference>
<dbReference type="GO" id="GO:0003723">
    <property type="term" value="F:RNA binding"/>
    <property type="evidence" value="ECO:0007669"/>
    <property type="project" value="TreeGrafter"/>
</dbReference>
<dbReference type="PANTHER" id="PTHR11524">
    <property type="entry name" value="60S RIBOSOMAL PROTEIN L7"/>
    <property type="match status" value="1"/>
</dbReference>
<name>A0A835HK18_9MAGN</name>
<keyword evidence="3" id="KW-0687">Ribonucleoprotein</keyword>
<evidence type="ECO:0000256" key="1">
    <source>
        <dbReference type="ARBA" id="ARBA00007594"/>
    </source>
</evidence>
<evidence type="ECO:0000256" key="2">
    <source>
        <dbReference type="ARBA" id="ARBA00022980"/>
    </source>
</evidence>
<dbReference type="GO" id="GO:0000463">
    <property type="term" value="P:maturation of LSU-rRNA from tricistronic rRNA transcript (SSU-rRNA, 5.8S rRNA, LSU-rRNA)"/>
    <property type="evidence" value="ECO:0007669"/>
    <property type="project" value="TreeGrafter"/>
</dbReference>
<dbReference type="OrthoDB" id="1736344at2759"/>
<protein>
    <recommendedName>
        <fullName evidence="4">Large ribosomal subunit protein uL30-like ferredoxin-like fold domain-containing protein</fullName>
    </recommendedName>
</protein>
<dbReference type="GO" id="GO:0003735">
    <property type="term" value="F:structural constituent of ribosome"/>
    <property type="evidence" value="ECO:0007669"/>
    <property type="project" value="TreeGrafter"/>
</dbReference>
<dbReference type="InterPro" id="IPR039699">
    <property type="entry name" value="Ribosomal_uL30"/>
</dbReference>
<dbReference type="InterPro" id="IPR016082">
    <property type="entry name" value="Ribosomal_uL30_ferredoxin-like"/>
</dbReference>
<dbReference type="Gene3D" id="3.90.180.10">
    <property type="entry name" value="Medium-chain alcohol dehydrogenases, catalytic domain"/>
    <property type="match status" value="1"/>
</dbReference>
<dbReference type="Pfam" id="PF00327">
    <property type="entry name" value="Ribosomal_L30"/>
    <property type="match status" value="1"/>
</dbReference>
<feature type="domain" description="Large ribosomal subunit protein uL30-like ferredoxin-like fold" evidence="4">
    <location>
        <begin position="197"/>
        <end position="240"/>
    </location>
</feature>
<dbReference type="GO" id="GO:0022625">
    <property type="term" value="C:cytosolic large ribosomal subunit"/>
    <property type="evidence" value="ECO:0007669"/>
    <property type="project" value="TreeGrafter"/>
</dbReference>
<dbReference type="EMBL" id="JADFTS010000006">
    <property type="protein sequence ID" value="KAF9600914.1"/>
    <property type="molecule type" value="Genomic_DNA"/>
</dbReference>
<dbReference type="SUPFAM" id="SSF55129">
    <property type="entry name" value="Ribosomal protein L30p/L7e"/>
    <property type="match status" value="1"/>
</dbReference>
<reference evidence="5 6" key="1">
    <citation type="submission" date="2020-10" db="EMBL/GenBank/DDBJ databases">
        <title>The Coptis chinensis genome and diversification of protoberbering-type alkaloids.</title>
        <authorList>
            <person name="Wang B."/>
            <person name="Shu S."/>
            <person name="Song C."/>
            <person name="Liu Y."/>
        </authorList>
    </citation>
    <scope>NUCLEOTIDE SEQUENCE [LARGE SCALE GENOMIC DNA]</scope>
    <source>
        <strain evidence="5">HL-2020</strain>
        <tissue evidence="5">Leaf</tissue>
    </source>
</reference>